<dbReference type="GO" id="GO:0005576">
    <property type="term" value="C:extracellular region"/>
    <property type="evidence" value="ECO:0007669"/>
    <property type="project" value="UniProtKB-SubCell"/>
</dbReference>
<dbReference type="GO" id="GO:0008083">
    <property type="term" value="F:growth factor activity"/>
    <property type="evidence" value="ECO:0007669"/>
    <property type="project" value="UniProtKB-KW"/>
</dbReference>
<feature type="region of interest" description="Disordered" evidence="11">
    <location>
        <begin position="203"/>
        <end position="233"/>
    </location>
</feature>
<evidence type="ECO:0000313" key="13">
    <source>
        <dbReference type="Proteomes" id="UP001178461"/>
    </source>
</evidence>
<evidence type="ECO:0000256" key="5">
    <source>
        <dbReference type="ARBA" id="ARBA00023030"/>
    </source>
</evidence>
<keyword evidence="4" id="KW-0732">Signal</keyword>
<dbReference type="CDD" id="cd23317">
    <property type="entry name" value="beta-trefoil_FGF5"/>
    <property type="match status" value="1"/>
</dbReference>
<feature type="compositionally biased region" description="Low complexity" evidence="11">
    <location>
        <begin position="208"/>
        <end position="233"/>
    </location>
</feature>
<evidence type="ECO:0000256" key="8">
    <source>
        <dbReference type="ARBA" id="ARBA00025188"/>
    </source>
</evidence>
<dbReference type="SUPFAM" id="SSF50353">
    <property type="entry name" value="Cytokine"/>
    <property type="match status" value="1"/>
</dbReference>
<dbReference type="PROSITE" id="PS00247">
    <property type="entry name" value="HBGF_FGF"/>
    <property type="match status" value="1"/>
</dbReference>
<feature type="region of interest" description="Disordered" evidence="11">
    <location>
        <begin position="139"/>
        <end position="161"/>
    </location>
</feature>
<proteinExistence type="inferred from homology"/>
<dbReference type="Gene3D" id="2.80.10.50">
    <property type="match status" value="1"/>
</dbReference>
<evidence type="ECO:0000256" key="3">
    <source>
        <dbReference type="ARBA" id="ARBA00022525"/>
    </source>
</evidence>
<comment type="function">
    <text evidence="8">Plays an important role in the regulation of cell proliferation and cell differentiation. Required for normal regulation of the hair growth cycle. Functions as an inhibitor of hair elongation by promoting progression from anagen, the growth phase of the hair follicle, into catagen the apoptosis-induced regression phase.</text>
</comment>
<dbReference type="EMBL" id="OX395134">
    <property type="protein sequence ID" value="CAI5784773.1"/>
    <property type="molecule type" value="Genomic_DNA"/>
</dbReference>
<dbReference type="InterPro" id="IPR008996">
    <property type="entry name" value="IL1/FGF"/>
</dbReference>
<evidence type="ECO:0000256" key="7">
    <source>
        <dbReference type="ARBA" id="ARBA00023246"/>
    </source>
</evidence>
<keyword evidence="3" id="KW-0964">Secreted</keyword>
<evidence type="ECO:0000256" key="1">
    <source>
        <dbReference type="ARBA" id="ARBA00004613"/>
    </source>
</evidence>
<dbReference type="Pfam" id="PF00167">
    <property type="entry name" value="FGF"/>
    <property type="match status" value="1"/>
</dbReference>
<dbReference type="PRINTS" id="PR00263">
    <property type="entry name" value="HBGFFGF"/>
</dbReference>
<keyword evidence="6" id="KW-0325">Glycoprotein</keyword>
<evidence type="ECO:0000256" key="6">
    <source>
        <dbReference type="ARBA" id="ARBA00023180"/>
    </source>
</evidence>
<evidence type="ECO:0000256" key="4">
    <source>
        <dbReference type="ARBA" id="ARBA00022729"/>
    </source>
</evidence>
<dbReference type="PRINTS" id="PR00262">
    <property type="entry name" value="IL1HBGF"/>
</dbReference>
<accession>A0AA35KWS0</accession>
<dbReference type="SMART" id="SM00442">
    <property type="entry name" value="FGF"/>
    <property type="match status" value="1"/>
</dbReference>
<evidence type="ECO:0000313" key="12">
    <source>
        <dbReference type="EMBL" id="CAI5784773.1"/>
    </source>
</evidence>
<name>A0AA35KWS0_9SAUR</name>
<comment type="similarity">
    <text evidence="2 10">Belongs to the heparin-binding growth factors family.</text>
</comment>
<organism evidence="12 13">
    <name type="scientific">Podarcis lilfordi</name>
    <name type="common">Lilford's wall lizard</name>
    <dbReference type="NCBI Taxonomy" id="74358"/>
    <lineage>
        <taxon>Eukaryota</taxon>
        <taxon>Metazoa</taxon>
        <taxon>Chordata</taxon>
        <taxon>Craniata</taxon>
        <taxon>Vertebrata</taxon>
        <taxon>Euteleostomi</taxon>
        <taxon>Lepidosauria</taxon>
        <taxon>Squamata</taxon>
        <taxon>Bifurcata</taxon>
        <taxon>Unidentata</taxon>
        <taxon>Episquamata</taxon>
        <taxon>Laterata</taxon>
        <taxon>Lacertibaenia</taxon>
        <taxon>Lacertidae</taxon>
        <taxon>Podarcis</taxon>
    </lineage>
</organism>
<evidence type="ECO:0000256" key="2">
    <source>
        <dbReference type="ARBA" id="ARBA00007936"/>
    </source>
</evidence>
<evidence type="ECO:0000256" key="9">
    <source>
        <dbReference type="ARBA" id="ARBA00026062"/>
    </source>
</evidence>
<reference evidence="12" key="1">
    <citation type="submission" date="2022-12" db="EMBL/GenBank/DDBJ databases">
        <authorList>
            <person name="Alioto T."/>
            <person name="Alioto T."/>
            <person name="Gomez Garrido J."/>
        </authorList>
    </citation>
    <scope>NUCLEOTIDE SEQUENCE</scope>
</reference>
<dbReference type="Proteomes" id="UP001178461">
    <property type="component" value="Chromosome 9"/>
</dbReference>
<evidence type="ECO:0000256" key="10">
    <source>
        <dbReference type="RuleBase" id="RU049442"/>
    </source>
</evidence>
<evidence type="ECO:0000256" key="11">
    <source>
        <dbReference type="SAM" id="MobiDB-lite"/>
    </source>
</evidence>
<comment type="subcellular location">
    <subcellularLocation>
        <location evidence="1">Secreted</location>
    </subcellularLocation>
</comment>
<dbReference type="AlphaFoldDB" id="A0AA35KWS0"/>
<keyword evidence="7" id="KW-0497">Mitogen</keyword>
<dbReference type="FunFam" id="2.80.10.50:FF:000042">
    <property type="entry name" value="Fibroblast growth factor"/>
    <property type="match status" value="1"/>
</dbReference>
<dbReference type="PANTHER" id="PTHR11486">
    <property type="entry name" value="FIBROBLAST GROWTH FACTOR"/>
    <property type="match status" value="1"/>
</dbReference>
<sequence>MNYSQPASLDGGGAGGGDPESACWCVKALLAPRAARPWFALRFSSVARGDPRLSAAVFFLLRSFSRRGSCEASFSRLPPAPPPSLGRAGEASLPRLDSRHVGESCEITRVINISVPAAPRSRIALSLQRADDAFPARRSASPFAPEVPRHSQPPPQNALRVPPAGRMSLSFFLCLLFLSHLILLALAQKETLPPRAQLGDAALRAKNSSRSRLGSRNTTSSSSSSSSSSSFSAPSPYFAPSSGVQGSGSERSSFQWSPSGRRTGSLYCRVGIGFHLQIHPDGHVNGSHQGSILSILEIFAVSQGIVGIRGVFSNKFLAMSKKGKLHASAKFTDDCKFRERFQENSYNTYASAVYRTEKTGREWYVALNKRGKAKRGCSPRVKPQHISTHFLPRFRQAEQPELAFTVAVPEKKKPPVAIPAKPKVPLPVPRKNSPPVKYRLKFRFG</sequence>
<keyword evidence="13" id="KW-1185">Reference proteome</keyword>
<gene>
    <name evidence="12" type="ORF">PODLI_1B011706</name>
</gene>
<protein>
    <recommendedName>
        <fullName evidence="10">Fibroblast growth factor</fullName>
        <shortName evidence="10">FGF</shortName>
    </recommendedName>
</protein>
<comment type="subunit">
    <text evidence="9">Interacts with FGFR1 and FGFR2. Affinity between fibroblast growth factors (FGFs) and their receptors is increased by heparan sulfate glycosaminoglycans that function as coreceptors.</text>
</comment>
<keyword evidence="5" id="KW-0339">Growth factor</keyword>
<dbReference type="GO" id="GO:0051781">
    <property type="term" value="P:positive regulation of cell division"/>
    <property type="evidence" value="ECO:0007669"/>
    <property type="project" value="UniProtKB-KW"/>
</dbReference>
<dbReference type="InterPro" id="IPR002209">
    <property type="entry name" value="Fibroblast_GF_fam"/>
</dbReference>